<reference evidence="3" key="1">
    <citation type="journal article" date="2019" name="Int. J. Syst. Evol. Microbiol.">
        <title>The Global Catalogue of Microorganisms (GCM) 10K type strain sequencing project: providing services to taxonomists for standard genome sequencing and annotation.</title>
        <authorList>
            <consortium name="The Broad Institute Genomics Platform"/>
            <consortium name="The Broad Institute Genome Sequencing Center for Infectious Disease"/>
            <person name="Wu L."/>
            <person name="Ma J."/>
        </authorList>
    </citation>
    <scope>NUCLEOTIDE SEQUENCE [LARGE SCALE GENOMIC DNA]</scope>
    <source>
        <strain evidence="3">JCM 31486</strain>
    </source>
</reference>
<comment type="caution">
    <text evidence="2">The sequence shown here is derived from an EMBL/GenBank/DDBJ whole genome shotgun (WGS) entry which is preliminary data.</text>
</comment>
<evidence type="ECO:0000313" key="2">
    <source>
        <dbReference type="EMBL" id="MFD1047770.1"/>
    </source>
</evidence>
<dbReference type="Proteomes" id="UP001597045">
    <property type="component" value="Unassembled WGS sequence"/>
</dbReference>
<keyword evidence="3" id="KW-1185">Reference proteome</keyword>
<keyword evidence="1" id="KW-0812">Transmembrane</keyword>
<keyword evidence="1" id="KW-0472">Membrane</keyword>
<accession>A0ABW3MFG2</accession>
<name>A0ABW3MFG2_9PSEU</name>
<sequence>SLSNPLGLAWRLQRMSLLGWAVGFAVMGAALGSVGTGVLDLLKDNPQMVKIVAQMGGESVLIDAYMSTVLGLVAMVAAVYAVQATLRLRSEETTFRAEPVLATGVSRTRWALSHLVFTVVGSLVMLVVAGLAMGISYGVAVGDVGGQLGSLLRSALVQLPATLVVAGLAVAFFGLAPRFVVGSWAALTIFVLLGQLGPLLQLPQWLMDISPYSHVPKLSSAITAGPLVGLSIVAIVLGVAGLVGFRRRDVG</sequence>
<protein>
    <submittedName>
        <fullName evidence="2">ABC transporter permease</fullName>
    </submittedName>
</protein>
<feature type="transmembrane region" description="Helical" evidence="1">
    <location>
        <begin position="155"/>
        <end position="176"/>
    </location>
</feature>
<feature type="transmembrane region" description="Helical" evidence="1">
    <location>
        <begin position="59"/>
        <end position="82"/>
    </location>
</feature>
<feature type="transmembrane region" description="Helical" evidence="1">
    <location>
        <begin position="222"/>
        <end position="245"/>
    </location>
</feature>
<feature type="transmembrane region" description="Helical" evidence="1">
    <location>
        <begin position="115"/>
        <end position="135"/>
    </location>
</feature>
<proteinExistence type="predicted"/>
<feature type="transmembrane region" description="Helical" evidence="1">
    <location>
        <begin position="17"/>
        <end position="39"/>
    </location>
</feature>
<feature type="non-terminal residue" evidence="2">
    <location>
        <position position="1"/>
    </location>
</feature>
<dbReference type="EMBL" id="JBHTIS010001242">
    <property type="protein sequence ID" value="MFD1047770.1"/>
    <property type="molecule type" value="Genomic_DNA"/>
</dbReference>
<feature type="transmembrane region" description="Helical" evidence="1">
    <location>
        <begin position="183"/>
        <end position="202"/>
    </location>
</feature>
<evidence type="ECO:0000313" key="3">
    <source>
        <dbReference type="Proteomes" id="UP001597045"/>
    </source>
</evidence>
<gene>
    <name evidence="2" type="ORF">ACFQ1S_20635</name>
</gene>
<evidence type="ECO:0000256" key="1">
    <source>
        <dbReference type="SAM" id="Phobius"/>
    </source>
</evidence>
<keyword evidence="1" id="KW-1133">Transmembrane helix</keyword>
<organism evidence="2 3">
    <name type="scientific">Kibdelosporangium lantanae</name>
    <dbReference type="NCBI Taxonomy" id="1497396"/>
    <lineage>
        <taxon>Bacteria</taxon>
        <taxon>Bacillati</taxon>
        <taxon>Actinomycetota</taxon>
        <taxon>Actinomycetes</taxon>
        <taxon>Pseudonocardiales</taxon>
        <taxon>Pseudonocardiaceae</taxon>
        <taxon>Kibdelosporangium</taxon>
    </lineage>
</organism>